<dbReference type="InterPro" id="IPR000014">
    <property type="entry name" value="PAS"/>
</dbReference>
<dbReference type="Pfam" id="PF07568">
    <property type="entry name" value="HisKA_2"/>
    <property type="match status" value="1"/>
</dbReference>
<evidence type="ECO:0000256" key="2">
    <source>
        <dbReference type="ARBA" id="ARBA00012438"/>
    </source>
</evidence>
<dbReference type="GO" id="GO:0004673">
    <property type="term" value="F:protein histidine kinase activity"/>
    <property type="evidence" value="ECO:0007669"/>
    <property type="project" value="UniProtKB-EC"/>
</dbReference>
<dbReference type="InterPro" id="IPR003594">
    <property type="entry name" value="HATPase_dom"/>
</dbReference>
<evidence type="ECO:0000256" key="5">
    <source>
        <dbReference type="ARBA" id="ARBA00022741"/>
    </source>
</evidence>
<comment type="catalytic activity">
    <reaction evidence="1">
        <text>ATP + protein L-histidine = ADP + protein N-phospho-L-histidine.</text>
        <dbReference type="EC" id="2.7.13.3"/>
    </reaction>
</comment>
<dbReference type="SUPFAM" id="SSF55874">
    <property type="entry name" value="ATPase domain of HSP90 chaperone/DNA topoisomerase II/histidine kinase"/>
    <property type="match status" value="1"/>
</dbReference>
<evidence type="ECO:0000256" key="6">
    <source>
        <dbReference type="ARBA" id="ARBA00022777"/>
    </source>
</evidence>
<keyword evidence="5" id="KW-0547">Nucleotide-binding</keyword>
<dbReference type="EMBL" id="QDKP01000056">
    <property type="protein sequence ID" value="PVM74506.1"/>
    <property type="molecule type" value="Genomic_DNA"/>
</dbReference>
<dbReference type="GO" id="GO:0005524">
    <property type="term" value="F:ATP binding"/>
    <property type="evidence" value="ECO:0007669"/>
    <property type="project" value="UniProtKB-KW"/>
</dbReference>
<sequence length="348" mass="36954">MLDEARPVPSPIDALAQALVVSSDAPILLLDGHFRIVAASESFAEAFRIDVENVVGLSAFALGEGEWNAPSLRGLLAAALSGGGAVEAGEMDLVRAGEDARRLVIRARRLDYGDPSNPLLLLTIFDVTDARLADRVKDDLVREKAVLFDELQHRIANSLQIIASILMQSARKAPSAEIRAHVADAHSRVMSVAALQRQLVESGAGEVELKAYFRALCDGIAASMVSNPEKLTLSVVSDEHWVPAEVSVSMGLIVTELVINALKHAFPGREGGHIWVEYSAPEDGWLLSVADDGVGMPIGPGPARVGLGSSIIQALAKQLRAEVVMDGSGPGARVAIVHQQQPRRAAKS</sequence>
<comment type="caution">
    <text evidence="9">The sequence shown here is derived from an EMBL/GenBank/DDBJ whole genome shotgun (WGS) entry which is preliminary data.</text>
</comment>
<keyword evidence="4" id="KW-0808">Transferase</keyword>
<dbReference type="AlphaFoldDB" id="A0A2T9J2R2"/>
<feature type="domain" description="Histidine kinase/HSP90-like ATPase" evidence="8">
    <location>
        <begin position="245"/>
        <end position="342"/>
    </location>
</feature>
<evidence type="ECO:0000259" key="8">
    <source>
        <dbReference type="SMART" id="SM00387"/>
    </source>
</evidence>
<evidence type="ECO:0000256" key="3">
    <source>
        <dbReference type="ARBA" id="ARBA00022553"/>
    </source>
</evidence>
<dbReference type="Gene3D" id="3.30.450.20">
    <property type="entry name" value="PAS domain"/>
    <property type="match status" value="1"/>
</dbReference>
<dbReference type="SMART" id="SM00387">
    <property type="entry name" value="HATPase_c"/>
    <property type="match status" value="1"/>
</dbReference>
<dbReference type="InterPro" id="IPR011495">
    <property type="entry name" value="Sig_transdc_His_kin_sub2_dim/P"/>
</dbReference>
<evidence type="ECO:0000256" key="7">
    <source>
        <dbReference type="ARBA" id="ARBA00022840"/>
    </source>
</evidence>
<reference evidence="9 10" key="1">
    <citation type="submission" date="2018-04" db="EMBL/GenBank/DDBJ databases">
        <title>The genome sequence of Caulobacter sp. 736.</title>
        <authorList>
            <person name="Gao J."/>
            <person name="Sun J."/>
        </authorList>
    </citation>
    <scope>NUCLEOTIDE SEQUENCE [LARGE SCALE GENOMIC DNA]</scope>
    <source>
        <strain evidence="9 10">736</strain>
    </source>
</reference>
<name>A0A2T9J2R2_9CAUL</name>
<accession>A0A2T9J2R2</accession>
<organism evidence="9 10">
    <name type="scientific">Caulobacter radicis</name>
    <dbReference type="NCBI Taxonomy" id="2172650"/>
    <lineage>
        <taxon>Bacteria</taxon>
        <taxon>Pseudomonadati</taxon>
        <taxon>Pseudomonadota</taxon>
        <taxon>Alphaproteobacteria</taxon>
        <taxon>Caulobacterales</taxon>
        <taxon>Caulobacteraceae</taxon>
        <taxon>Caulobacter</taxon>
    </lineage>
</organism>
<dbReference type="InterPro" id="IPR036890">
    <property type="entry name" value="HATPase_C_sf"/>
</dbReference>
<dbReference type="Proteomes" id="UP000244913">
    <property type="component" value="Unassembled WGS sequence"/>
</dbReference>
<evidence type="ECO:0000256" key="4">
    <source>
        <dbReference type="ARBA" id="ARBA00022679"/>
    </source>
</evidence>
<proteinExistence type="predicted"/>
<evidence type="ECO:0000256" key="1">
    <source>
        <dbReference type="ARBA" id="ARBA00000085"/>
    </source>
</evidence>
<keyword evidence="7" id="KW-0067">ATP-binding</keyword>
<dbReference type="Pfam" id="PF02518">
    <property type="entry name" value="HATPase_c"/>
    <property type="match status" value="1"/>
</dbReference>
<evidence type="ECO:0000313" key="9">
    <source>
        <dbReference type="EMBL" id="PVM74506.1"/>
    </source>
</evidence>
<evidence type="ECO:0000313" key="10">
    <source>
        <dbReference type="Proteomes" id="UP000244913"/>
    </source>
</evidence>
<protein>
    <recommendedName>
        <fullName evidence="2">histidine kinase</fullName>
        <ecNumber evidence="2">2.7.13.3</ecNumber>
    </recommendedName>
</protein>
<gene>
    <name evidence="9" type="ORF">DDF65_19275</name>
</gene>
<dbReference type="PANTHER" id="PTHR41523">
    <property type="entry name" value="TWO-COMPONENT SYSTEM SENSOR PROTEIN"/>
    <property type="match status" value="1"/>
</dbReference>
<keyword evidence="3" id="KW-0597">Phosphoprotein</keyword>
<dbReference type="RefSeq" id="WP_116569240.1">
    <property type="nucleotide sequence ID" value="NZ_QDKP01000056.1"/>
</dbReference>
<dbReference type="InterPro" id="IPR035965">
    <property type="entry name" value="PAS-like_dom_sf"/>
</dbReference>
<keyword evidence="6 9" id="KW-0418">Kinase</keyword>
<dbReference type="EC" id="2.7.13.3" evidence="2"/>
<keyword evidence="10" id="KW-1185">Reference proteome</keyword>
<dbReference type="PANTHER" id="PTHR41523:SF8">
    <property type="entry name" value="ETHYLENE RESPONSE SENSOR PROTEIN"/>
    <property type="match status" value="1"/>
</dbReference>
<dbReference type="SUPFAM" id="SSF55785">
    <property type="entry name" value="PYP-like sensor domain (PAS domain)"/>
    <property type="match status" value="1"/>
</dbReference>
<dbReference type="CDD" id="cd00130">
    <property type="entry name" value="PAS"/>
    <property type="match status" value="1"/>
</dbReference>
<dbReference type="Gene3D" id="3.30.565.10">
    <property type="entry name" value="Histidine kinase-like ATPase, C-terminal domain"/>
    <property type="match status" value="1"/>
</dbReference>